<feature type="domain" description="DUF5016" evidence="1">
    <location>
        <begin position="1"/>
        <end position="121"/>
    </location>
</feature>
<evidence type="ECO:0008006" key="6">
    <source>
        <dbReference type="Google" id="ProtNLM"/>
    </source>
</evidence>
<dbReference type="Pfam" id="PF16408">
    <property type="entry name" value="DUF5016"/>
    <property type="match status" value="1"/>
</dbReference>
<evidence type="ECO:0000259" key="2">
    <source>
        <dbReference type="Pfam" id="PF17163"/>
    </source>
</evidence>
<organism evidence="4 5">
    <name type="scientific">Sphingobacterium spiritivorum</name>
    <name type="common">Flavobacterium spiritivorum</name>
    <dbReference type="NCBI Taxonomy" id="258"/>
    <lineage>
        <taxon>Bacteria</taxon>
        <taxon>Pseudomonadati</taxon>
        <taxon>Bacteroidota</taxon>
        <taxon>Sphingobacteriia</taxon>
        <taxon>Sphingobacteriales</taxon>
        <taxon>Sphingobacteriaceae</taxon>
        <taxon>Sphingobacterium</taxon>
    </lineage>
</organism>
<protein>
    <recommendedName>
        <fullName evidence="6">DUF5125 domain-containing protein</fullName>
    </recommendedName>
</protein>
<gene>
    <name evidence="4" type="ORF">NCTC11388_00799</name>
</gene>
<evidence type="ECO:0000313" key="4">
    <source>
        <dbReference type="EMBL" id="SUJ01479.1"/>
    </source>
</evidence>
<dbReference type="EMBL" id="UGYW01000002">
    <property type="protein sequence ID" value="SUJ01479.1"/>
    <property type="molecule type" value="Genomic_DNA"/>
</dbReference>
<name>A0A380BIH3_SPHSI</name>
<evidence type="ECO:0000313" key="5">
    <source>
        <dbReference type="Proteomes" id="UP000254893"/>
    </source>
</evidence>
<dbReference type="InterPro" id="IPR033429">
    <property type="entry name" value="DUF5125"/>
</dbReference>
<proteinExistence type="predicted"/>
<dbReference type="Proteomes" id="UP000254893">
    <property type="component" value="Unassembled WGS sequence"/>
</dbReference>
<evidence type="ECO:0000259" key="3">
    <source>
        <dbReference type="Pfam" id="PF17165"/>
    </source>
</evidence>
<feature type="domain" description="DUF5125" evidence="2">
    <location>
        <begin position="126"/>
        <end position="309"/>
    </location>
</feature>
<dbReference type="Pfam" id="PF17165">
    <property type="entry name" value="DUF5121"/>
    <property type="match status" value="1"/>
</dbReference>
<accession>A0A380BIH3</accession>
<dbReference type="InterPro" id="IPR032184">
    <property type="entry name" value="DUF5016"/>
</dbReference>
<dbReference type="Pfam" id="PF17163">
    <property type="entry name" value="DUF5125"/>
    <property type="match status" value="1"/>
</dbReference>
<sequence>MKKSILAGFLLLHSAGIFYSCKKDEKISPGNPEMTLKSELKTALFGDSLSFEVQVSDATVPLSTLKAQLYYTDDQVAETVIRTKENGTYSGKIFIPFYKNVPNGTATLKLVLQNISKTITEQSLDLVVSRPDFPYLTLVAEGKEYKMQKKAANQYAATEVFPFSVKGYIKAPKVGANGNEMNFGWESNAIALGSTSPIPFSNSSSGTYTIAFNTFNYEASPFIIAYAINQKVLNRVNDDNFRTDLTINKGDQVTIDGFSDLKDWWIDPDFFTKDSNGKLTFNAINGNYRITANFPNKYFIVEALDGSNYASLKADGTGAIWIIGEGVGKPSVANNQVGWNTDKALCLAPIGNKKYQVTFRGKETIKLDNINFKFFHQKGWGGEFGSAAIKTSGDLIFIGNGSNGRDSGNLGLLTGKTLEDGKTYVLTVDVSAGNTAAVLTVQAK</sequence>
<dbReference type="AlphaFoldDB" id="A0A380BIH3"/>
<dbReference type="InterPro" id="IPR033430">
    <property type="entry name" value="DUF5121"/>
</dbReference>
<feature type="domain" description="DUF5121" evidence="3">
    <location>
        <begin position="315"/>
        <end position="430"/>
    </location>
</feature>
<reference evidence="4 5" key="1">
    <citation type="submission" date="2018-06" db="EMBL/GenBank/DDBJ databases">
        <authorList>
            <consortium name="Pathogen Informatics"/>
            <person name="Doyle S."/>
        </authorList>
    </citation>
    <scope>NUCLEOTIDE SEQUENCE [LARGE SCALE GENOMIC DNA]</scope>
    <source>
        <strain evidence="4 5">NCTC11388</strain>
    </source>
</reference>
<evidence type="ECO:0000259" key="1">
    <source>
        <dbReference type="Pfam" id="PF16408"/>
    </source>
</evidence>
<dbReference type="RefSeq" id="WP_115169198.1">
    <property type="nucleotide sequence ID" value="NZ_UGYW01000002.1"/>
</dbReference>
<dbReference type="PROSITE" id="PS51257">
    <property type="entry name" value="PROKAR_LIPOPROTEIN"/>
    <property type="match status" value="1"/>
</dbReference>